<dbReference type="InterPro" id="IPR036415">
    <property type="entry name" value="Lamin_tail_dom_sf"/>
</dbReference>
<comment type="caution">
    <text evidence="3">The sequence shown here is derived from an EMBL/GenBank/DDBJ whole genome shotgun (WGS) entry which is preliminary data.</text>
</comment>
<proteinExistence type="predicted"/>
<gene>
    <name evidence="3" type="ORF">H8744_07410</name>
</gene>
<feature type="domain" description="LTD" evidence="2">
    <location>
        <begin position="319"/>
        <end position="500"/>
    </location>
</feature>
<dbReference type="SUPFAM" id="SSF74853">
    <property type="entry name" value="Lamin A/C globular tail domain"/>
    <property type="match status" value="1"/>
</dbReference>
<feature type="signal peptide" evidence="1">
    <location>
        <begin position="1"/>
        <end position="24"/>
    </location>
</feature>
<dbReference type="Proteomes" id="UP000651085">
    <property type="component" value="Unassembled WGS sequence"/>
</dbReference>
<dbReference type="AlphaFoldDB" id="A0A926IPT2"/>
<keyword evidence="4" id="KW-1185">Reference proteome</keyword>
<protein>
    <submittedName>
        <fullName evidence="3">Lamin tail domain-containing protein</fullName>
    </submittedName>
</protein>
<evidence type="ECO:0000259" key="2">
    <source>
        <dbReference type="PROSITE" id="PS51841"/>
    </source>
</evidence>
<dbReference type="Pfam" id="PF00932">
    <property type="entry name" value="LTD"/>
    <property type="match status" value="1"/>
</dbReference>
<accession>A0A926IPT2</accession>
<dbReference type="PROSITE" id="PS51257">
    <property type="entry name" value="PROKAR_LIPOPROTEIN"/>
    <property type="match status" value="1"/>
</dbReference>
<name>A0A926IPT2_9BACT</name>
<dbReference type="EMBL" id="JACRTF010000001">
    <property type="protein sequence ID" value="MBC8593086.1"/>
    <property type="molecule type" value="Genomic_DNA"/>
</dbReference>
<organism evidence="3 4">
    <name type="scientific">Jilunia laotingensis</name>
    <dbReference type="NCBI Taxonomy" id="2763675"/>
    <lineage>
        <taxon>Bacteria</taxon>
        <taxon>Pseudomonadati</taxon>
        <taxon>Bacteroidota</taxon>
        <taxon>Bacteroidia</taxon>
        <taxon>Bacteroidales</taxon>
        <taxon>Bacteroidaceae</taxon>
        <taxon>Jilunia</taxon>
    </lineage>
</organism>
<dbReference type="InterPro" id="IPR036116">
    <property type="entry name" value="FN3_sf"/>
</dbReference>
<evidence type="ECO:0000313" key="3">
    <source>
        <dbReference type="EMBL" id="MBC8593086.1"/>
    </source>
</evidence>
<dbReference type="InterPro" id="IPR001322">
    <property type="entry name" value="Lamin_tail_dom"/>
</dbReference>
<dbReference type="SUPFAM" id="SSF49265">
    <property type="entry name" value="Fibronectin type III"/>
    <property type="match status" value="1"/>
</dbReference>
<sequence length="627" mass="69200">MKRFLLTFSLAVIYSCFLSLNAQQYVPVLQETFSKCSSTTIQGGYFSESTYFEPDEHGDNEGWYSQNTYPSEKAVKLGTKVKTGYITSPQLKFSQETASEIRVQFRAQLWFTGTTKDTTNIVVSVDGMEGSAQKMDILESNNVVDRNLAPYQLTFKNVPSGAKLRFTAEKPNGISRFFLTEVIVSEKREGNTEKILSTSAYYHHFENLMAGDQSEENTISISGENLSEDITIEAESDRPSFTITKAATWNARSGGDLSIHFVPVNAGDKEEVFNIKSGDLTQRIILTGKAKVFAPVAIQPTAVSDNSITCAWNPVAGIDKFVATIYTKSEKPLQATDLFISKYIEGKSNNRALEIFNGTGKSVDLNGYALRMETNGAGGLTSSEFKFPDVKLENGKTYTIANAQYTAVREVADSLIGFQSGGYSNIVTFTGDDAIGLFNPEDKLIDIIGYENPDINSTVDANWGQDKSYYRKSNVYAPSDKFYLEEWDIHEMDYAESYGTHTMDATGLVRNIIAKKEADGTATSVVADGLNSGTTYFYAIQGFSNNLKTHYSSEIEAKTTGESGIEEMEADAPSYRLEGNRLQVDADNVSVYDATGLQLKASQGSYTLPKHGIYLIRGEKQTVKIVY</sequence>
<evidence type="ECO:0000256" key="1">
    <source>
        <dbReference type="SAM" id="SignalP"/>
    </source>
</evidence>
<keyword evidence="1" id="KW-0732">Signal</keyword>
<reference evidence="3" key="1">
    <citation type="submission" date="2020-08" db="EMBL/GenBank/DDBJ databases">
        <title>Genome public.</title>
        <authorList>
            <person name="Liu C."/>
            <person name="Sun Q."/>
        </authorList>
    </citation>
    <scope>NUCLEOTIDE SEQUENCE</scope>
    <source>
        <strain evidence="3">N12</strain>
    </source>
</reference>
<feature type="chain" id="PRO_5039145933" evidence="1">
    <location>
        <begin position="25"/>
        <end position="627"/>
    </location>
</feature>
<evidence type="ECO:0000313" key="4">
    <source>
        <dbReference type="Proteomes" id="UP000651085"/>
    </source>
</evidence>
<dbReference type="PROSITE" id="PS51841">
    <property type="entry name" value="LTD"/>
    <property type="match status" value="1"/>
</dbReference>
<dbReference type="RefSeq" id="WP_262434246.1">
    <property type="nucleotide sequence ID" value="NZ_JACRTF010000001.1"/>
</dbReference>